<sequence>MPVLDGLPDSLLVEELRRGTCDAGLVLWRRHVEDARAVATSVVDDPEVAETVLRRAFASLLDDVAAGTDAVSGFAAHLHTSVLLGARLHRTDEPEAAILRAFRMLDRLDQRVLWAALVDGESHVGIALATSTWPEDVAVLVGRAEVRLHTAWLDQLRLDEQASDTCWWVTSRSALLRHGLRGPAATERYLQHLRGCEACAAFAVDDERFPLNLLDVLVPRR</sequence>
<dbReference type="HOGENOM" id="CLU_1249894_0_0_11"/>
<accession>D1BAL0</accession>
<dbReference type="STRING" id="446469.Sked_06010"/>
<reference evidence="1 2" key="1">
    <citation type="journal article" date="2009" name="Stand. Genomic Sci.">
        <title>Complete genome sequence of Sanguibacter keddieii type strain (ST-74).</title>
        <authorList>
            <person name="Ivanova N."/>
            <person name="Sikorski J."/>
            <person name="Sims D."/>
            <person name="Brettin T."/>
            <person name="Detter J.C."/>
            <person name="Han C."/>
            <person name="Lapidus A."/>
            <person name="Copeland A."/>
            <person name="Glavina Del Rio T."/>
            <person name="Nolan M."/>
            <person name="Chen F."/>
            <person name="Lucas S."/>
            <person name="Tice H."/>
            <person name="Cheng J.F."/>
            <person name="Bruce D."/>
            <person name="Goodwin L."/>
            <person name="Pitluck S."/>
            <person name="Pati A."/>
            <person name="Mavromatis K."/>
            <person name="Chen A."/>
            <person name="Palaniappan K."/>
            <person name="D'haeseleer P."/>
            <person name="Chain P."/>
            <person name="Bristow J."/>
            <person name="Eisen J.A."/>
            <person name="Markowitz V."/>
            <person name="Hugenholtz P."/>
            <person name="Goker M."/>
            <person name="Pukall R."/>
            <person name="Klenk H.P."/>
            <person name="Kyrpides N.C."/>
        </authorList>
    </citation>
    <scope>NUCLEOTIDE SEQUENCE [LARGE SCALE GENOMIC DNA]</scope>
    <source>
        <strain evidence="2">ATCC 51767 / DSM 10542 / NCFB 3025 / ST-74</strain>
    </source>
</reference>
<gene>
    <name evidence="1" type="ordered locus">Sked_06010</name>
</gene>
<dbReference type="Proteomes" id="UP000000322">
    <property type="component" value="Chromosome"/>
</dbReference>
<dbReference type="OrthoDB" id="4990598at2"/>
<proteinExistence type="predicted"/>
<keyword evidence="2" id="KW-1185">Reference proteome</keyword>
<dbReference type="EMBL" id="CP001819">
    <property type="protein sequence ID" value="ACZ20561.1"/>
    <property type="molecule type" value="Genomic_DNA"/>
</dbReference>
<protein>
    <submittedName>
        <fullName evidence="1">Uncharacterized protein</fullName>
    </submittedName>
</protein>
<name>D1BAL0_SANKS</name>
<evidence type="ECO:0000313" key="2">
    <source>
        <dbReference type="Proteomes" id="UP000000322"/>
    </source>
</evidence>
<dbReference type="KEGG" id="ske:Sked_06010"/>
<dbReference type="eggNOG" id="COG1595">
    <property type="taxonomic scope" value="Bacteria"/>
</dbReference>
<dbReference type="RefSeq" id="WP_012865630.1">
    <property type="nucleotide sequence ID" value="NC_013521.1"/>
</dbReference>
<organism evidence="1 2">
    <name type="scientific">Sanguibacter keddieii (strain ATCC 51767 / DSM 10542 / NCFB 3025 / ST-74)</name>
    <dbReference type="NCBI Taxonomy" id="446469"/>
    <lineage>
        <taxon>Bacteria</taxon>
        <taxon>Bacillati</taxon>
        <taxon>Actinomycetota</taxon>
        <taxon>Actinomycetes</taxon>
        <taxon>Micrococcales</taxon>
        <taxon>Sanguibacteraceae</taxon>
        <taxon>Sanguibacter</taxon>
    </lineage>
</organism>
<evidence type="ECO:0000313" key="1">
    <source>
        <dbReference type="EMBL" id="ACZ20561.1"/>
    </source>
</evidence>
<dbReference type="AlphaFoldDB" id="D1BAL0"/>